<proteinExistence type="predicted"/>
<reference evidence="1 2" key="1">
    <citation type="submission" date="2023-01" db="EMBL/GenBank/DDBJ databases">
        <title>Complete genome sequence of Muricauda aquimarina strain IFOP_LL357.</title>
        <authorList>
            <person name="Gajardo G."/>
            <person name="Ueki S."/>
            <person name="Maruyama F."/>
        </authorList>
    </citation>
    <scope>NUCLEOTIDE SEQUENCE [LARGE SCALE GENOMIC DNA]</scope>
    <source>
        <strain evidence="1 2">IFOP_LL357</strain>
    </source>
</reference>
<keyword evidence="2" id="KW-1185">Reference proteome</keyword>
<dbReference type="AlphaFoldDB" id="A0AA48HIF8"/>
<gene>
    <name evidence="1" type="ORF">MACH07_10670</name>
</gene>
<sequence length="73" mass="8320">MDLFAFGIQTSNVITKIVVSGFNNRYTDRYSKYSITMAITPLIMISRFIITVDFLGFATTPYTVFCLVVNYNT</sequence>
<protein>
    <submittedName>
        <fullName evidence="1">Uncharacterized protein</fullName>
    </submittedName>
</protein>
<organism evidence="1 2">
    <name type="scientific">Flagellimonas marinaquae</name>
    <dbReference type="NCBI Taxonomy" id="254955"/>
    <lineage>
        <taxon>Bacteria</taxon>
        <taxon>Pseudomonadati</taxon>
        <taxon>Bacteroidota</taxon>
        <taxon>Flavobacteriia</taxon>
        <taxon>Flavobacteriales</taxon>
        <taxon>Flavobacteriaceae</taxon>
        <taxon>Flagellimonas</taxon>
    </lineage>
</organism>
<evidence type="ECO:0000313" key="1">
    <source>
        <dbReference type="EMBL" id="BDW92235.1"/>
    </source>
</evidence>
<dbReference type="Proteomes" id="UP001330184">
    <property type="component" value="Chromosome"/>
</dbReference>
<accession>A0AA48HIF8</accession>
<name>A0AA48HIF8_9FLAO</name>
<evidence type="ECO:0000313" key="2">
    <source>
        <dbReference type="Proteomes" id="UP001330184"/>
    </source>
</evidence>
<dbReference type="EMBL" id="AP027268">
    <property type="protein sequence ID" value="BDW92235.1"/>
    <property type="molecule type" value="Genomic_DNA"/>
</dbReference>